<evidence type="ECO:0000256" key="1">
    <source>
        <dbReference type="ARBA" id="ARBA00008490"/>
    </source>
</evidence>
<gene>
    <name evidence="4" type="ORF">GMA8713_00009</name>
</gene>
<evidence type="ECO:0000256" key="3">
    <source>
        <dbReference type="SAM" id="SignalP"/>
    </source>
</evidence>
<dbReference type="Pfam" id="PF09829">
    <property type="entry name" value="DUF2057"/>
    <property type="match status" value="1"/>
</dbReference>
<name>A0A128ESK3_9GAMM</name>
<feature type="signal peptide" evidence="3">
    <location>
        <begin position="1"/>
        <end position="20"/>
    </location>
</feature>
<keyword evidence="5" id="KW-1185">Reference proteome</keyword>
<dbReference type="RefSeq" id="WP_062704516.1">
    <property type="nucleotide sequence ID" value="NZ_CAWRCI010000001.1"/>
</dbReference>
<sequence>MLKKSVLAITVLGISTSVFADVSVKIPNGVQVLVENGNETNFSNLGFDSKDTIIFPNGNNQLVFRLSHIVQESGSKKTKYKSVPMIATFTANDTTLNLKINKRITTLDEGRTFNKKPNFTIEDNGSPIEVKSDVLPVGFDLMTDFSALMRTYNEGDHIASWKLEDDFLVVQKNTPVQINNLDTSTFSSTTANSENVESEKMLKFWFSQSSSQEQKNFLSWAIQNVKQH</sequence>
<evidence type="ECO:0000256" key="2">
    <source>
        <dbReference type="ARBA" id="ARBA00022729"/>
    </source>
</evidence>
<dbReference type="AlphaFoldDB" id="A0A128ESK3"/>
<accession>A0A128ESK3</accession>
<dbReference type="PANTHER" id="PTHR38108:SF1">
    <property type="entry name" value="UPF0319 PROTEIN YCCT"/>
    <property type="match status" value="1"/>
</dbReference>
<proteinExistence type="inferred from homology"/>
<evidence type="ECO:0000313" key="5">
    <source>
        <dbReference type="Proteomes" id="UP000073601"/>
    </source>
</evidence>
<dbReference type="InterPro" id="IPR018635">
    <property type="entry name" value="UPF0319"/>
</dbReference>
<reference evidence="5" key="1">
    <citation type="submission" date="2016-02" db="EMBL/GenBank/DDBJ databases">
        <authorList>
            <person name="Rodrigo-Torres Lidia"/>
            <person name="Arahal R.David."/>
        </authorList>
    </citation>
    <scope>NUCLEOTIDE SEQUENCE [LARGE SCALE GENOMIC DNA]</scope>
    <source>
        <strain evidence="5">CECT 8713</strain>
    </source>
</reference>
<protein>
    <submittedName>
        <fullName evidence="4">Uncharacterized protein</fullName>
    </submittedName>
</protein>
<comment type="similarity">
    <text evidence="1">Belongs to the UPF0319 family.</text>
</comment>
<evidence type="ECO:0000313" key="4">
    <source>
        <dbReference type="EMBL" id="CZF77085.1"/>
    </source>
</evidence>
<dbReference type="EMBL" id="FIZY01000001">
    <property type="protein sequence ID" value="CZF77085.1"/>
    <property type="molecule type" value="Genomic_DNA"/>
</dbReference>
<dbReference type="PANTHER" id="PTHR38108">
    <property type="entry name" value="UPF0319 PROTEIN YCCT"/>
    <property type="match status" value="1"/>
</dbReference>
<keyword evidence="2 3" id="KW-0732">Signal</keyword>
<feature type="chain" id="PRO_5007281607" evidence="3">
    <location>
        <begin position="21"/>
        <end position="228"/>
    </location>
</feature>
<dbReference type="OrthoDB" id="7058190at2"/>
<organism evidence="4 5">
    <name type="scientific">Grimontia marina</name>
    <dbReference type="NCBI Taxonomy" id="646534"/>
    <lineage>
        <taxon>Bacteria</taxon>
        <taxon>Pseudomonadati</taxon>
        <taxon>Pseudomonadota</taxon>
        <taxon>Gammaproteobacteria</taxon>
        <taxon>Vibrionales</taxon>
        <taxon>Vibrionaceae</taxon>
        <taxon>Grimontia</taxon>
    </lineage>
</organism>
<dbReference type="Proteomes" id="UP000073601">
    <property type="component" value="Unassembled WGS sequence"/>
</dbReference>